<feature type="region of interest" description="Disordered" evidence="1">
    <location>
        <begin position="1"/>
        <end position="25"/>
    </location>
</feature>
<organism evidence="2 3">
    <name type="scientific">Roseovarius mucosus</name>
    <dbReference type="NCBI Taxonomy" id="215743"/>
    <lineage>
        <taxon>Bacteria</taxon>
        <taxon>Pseudomonadati</taxon>
        <taxon>Pseudomonadota</taxon>
        <taxon>Alphaproteobacteria</taxon>
        <taxon>Rhodobacterales</taxon>
        <taxon>Roseobacteraceae</taxon>
        <taxon>Roseovarius</taxon>
    </lineage>
</organism>
<gene>
    <name evidence="2" type="ORF">ROSMUCSMR3_02934</name>
</gene>
<proteinExistence type="predicted"/>
<evidence type="ECO:0000313" key="2">
    <source>
        <dbReference type="EMBL" id="ARE84400.1"/>
    </source>
</evidence>
<dbReference type="KEGG" id="rmm:ROSMUCSMR3_02934"/>
<dbReference type="EMBL" id="CP020474">
    <property type="protein sequence ID" value="ARE84400.1"/>
    <property type="molecule type" value="Genomic_DNA"/>
</dbReference>
<name>A0A1V0RRK3_9RHOB</name>
<reference evidence="2 3" key="1">
    <citation type="submission" date="2017-03" db="EMBL/GenBank/DDBJ databases">
        <title>Genome Sequence of Roseovarius mucosus strain SMR3 Isolated from a culture of the Diatom Skeletonema marinoi.</title>
        <authorList>
            <person name="Topel M."/>
            <person name="Pinder M."/>
            <person name="Johansson O.N."/>
            <person name="Kourtchenko O."/>
            <person name="Godhe A."/>
            <person name="Clarke A.K."/>
        </authorList>
    </citation>
    <scope>NUCLEOTIDE SEQUENCE [LARGE SCALE GENOMIC DNA]</scope>
    <source>
        <strain evidence="2 3">SMR3</strain>
    </source>
</reference>
<protein>
    <submittedName>
        <fullName evidence="2">Uncharacterized protein</fullName>
    </submittedName>
</protein>
<keyword evidence="3" id="KW-1185">Reference proteome</keyword>
<dbReference type="AlphaFoldDB" id="A0A1V0RRK3"/>
<accession>A0A1V0RRK3</accession>
<sequence length="133" mass="14778">MVKGSKTHFMGLTGNPMGTRRKVKRGSKVVETYKKRIKFNVVTSLRVSGQDIKAAAYKRKFPLYRDPELDVRTATAVASIYEAMAATVLPSSPQITQAKSPYAGLTALESDDMWFGHPKDMSDEDLAFFGLEK</sequence>
<evidence type="ECO:0000256" key="1">
    <source>
        <dbReference type="SAM" id="MobiDB-lite"/>
    </source>
</evidence>
<dbReference type="Proteomes" id="UP000192273">
    <property type="component" value="Chromosome"/>
</dbReference>
<evidence type="ECO:0000313" key="3">
    <source>
        <dbReference type="Proteomes" id="UP000192273"/>
    </source>
</evidence>